<accession>A0ABQ0ZIN1</accession>
<protein>
    <recommendedName>
        <fullName evidence="1">Transglutaminase-like domain-containing protein</fullName>
    </recommendedName>
</protein>
<dbReference type="Gene3D" id="3.10.620.30">
    <property type="match status" value="1"/>
</dbReference>
<organism evidence="2 3">
    <name type="scientific">Prolixibacter denitrificans</name>
    <dbReference type="NCBI Taxonomy" id="1541063"/>
    <lineage>
        <taxon>Bacteria</taxon>
        <taxon>Pseudomonadati</taxon>
        <taxon>Bacteroidota</taxon>
        <taxon>Bacteroidia</taxon>
        <taxon>Marinilabiliales</taxon>
        <taxon>Prolixibacteraceae</taxon>
        <taxon>Prolixibacter</taxon>
    </lineage>
</organism>
<keyword evidence="3" id="KW-1185">Reference proteome</keyword>
<dbReference type="SUPFAM" id="SSF54001">
    <property type="entry name" value="Cysteine proteinases"/>
    <property type="match status" value="1"/>
</dbReference>
<evidence type="ECO:0000313" key="3">
    <source>
        <dbReference type="Proteomes" id="UP000396862"/>
    </source>
</evidence>
<reference evidence="2 3" key="1">
    <citation type="submission" date="2019-10" db="EMBL/GenBank/DDBJ databases">
        <title>Prolixibacter strains distinguished by the presence of nitrate reductase genes were adept at nitrate-dependent anaerobic corrosion of metallic iron and carbon steel.</title>
        <authorList>
            <person name="Iino T."/>
            <person name="Shono N."/>
            <person name="Ito K."/>
            <person name="Nakamura R."/>
            <person name="Sueoka K."/>
            <person name="Harayama S."/>
            <person name="Ohkuma M."/>
        </authorList>
    </citation>
    <scope>NUCLEOTIDE SEQUENCE [LARGE SCALE GENOMIC DNA]</scope>
    <source>
        <strain evidence="2 3">MIC1-1</strain>
    </source>
</reference>
<name>A0ABQ0ZIN1_9BACT</name>
<dbReference type="SMART" id="SM00460">
    <property type="entry name" value="TGc"/>
    <property type="match status" value="1"/>
</dbReference>
<dbReference type="Proteomes" id="UP000396862">
    <property type="component" value="Unassembled WGS sequence"/>
</dbReference>
<dbReference type="EMBL" id="BLAU01000001">
    <property type="protein sequence ID" value="GET21306.1"/>
    <property type="molecule type" value="Genomic_DNA"/>
</dbReference>
<evidence type="ECO:0000313" key="2">
    <source>
        <dbReference type="EMBL" id="GET21306.1"/>
    </source>
</evidence>
<proteinExistence type="predicted"/>
<feature type="domain" description="Transglutaminase-like" evidence="1">
    <location>
        <begin position="177"/>
        <end position="240"/>
    </location>
</feature>
<dbReference type="Pfam" id="PF01841">
    <property type="entry name" value="Transglut_core"/>
    <property type="match status" value="1"/>
</dbReference>
<sequence length="400" mass="46710">MSMYRILIILLLAGFTTSCHDSWHRDLSKQERQLVRKALRKADDNKKELKIALKDASHDEKQAMAFLIGYMPERDLKCLSAEFLMKNVDKAFQARDKFKWCAALPDSIFYNDVLPYAVLSEKRQCWREDFYNWFEPLVKKAPNIRAAIDSVNLHVKDVLKVEYNTKRKKVDQAPYESIQQGMATCTGLSILLVDAFRSVGIPARIAGTPMWTNMRGNHTWVEVWIDGKWYFTEYYMDALNKSWFLADAGKADPEQPEHRIYATSYKPTGMVYPLVWDEQATYVHGVDVTQRYIDLYRKQMANKQLEKDELWVRVVLLKDPKAPEDDSNNRVHEKITVTHDGEQVDFGFSPSPTDDMNRLLPFRLKKETTYQFEYMGKDSTLKKKTLTTGTSDQEMLRLYM</sequence>
<evidence type="ECO:0000259" key="1">
    <source>
        <dbReference type="SMART" id="SM00460"/>
    </source>
</evidence>
<dbReference type="PANTHER" id="PTHR35532">
    <property type="entry name" value="SIMILAR TO POLYHYDROXYALKANOATE DEPOLYMERASE"/>
    <property type="match status" value="1"/>
</dbReference>
<dbReference type="PROSITE" id="PS51257">
    <property type="entry name" value="PROKAR_LIPOPROTEIN"/>
    <property type="match status" value="1"/>
</dbReference>
<dbReference type="InterPro" id="IPR038765">
    <property type="entry name" value="Papain-like_cys_pep_sf"/>
</dbReference>
<dbReference type="InterPro" id="IPR002931">
    <property type="entry name" value="Transglutaminase-like"/>
</dbReference>
<comment type="caution">
    <text evidence="2">The sequence shown here is derived from an EMBL/GenBank/DDBJ whole genome shotgun (WGS) entry which is preliminary data.</text>
</comment>
<dbReference type="PANTHER" id="PTHR35532:SF5">
    <property type="entry name" value="CARBOHYDRATE-BINDING DOMAIN-CONTAINING PROTEIN"/>
    <property type="match status" value="1"/>
</dbReference>
<gene>
    <name evidence="2" type="ORF">JCM18694_15520</name>
</gene>